<protein>
    <submittedName>
        <fullName evidence="1">Uncharacterized protein</fullName>
    </submittedName>
</protein>
<evidence type="ECO:0000313" key="2">
    <source>
        <dbReference type="Proteomes" id="UP000814128"/>
    </source>
</evidence>
<comment type="caution">
    <text evidence="1">The sequence shown here is derived from an EMBL/GenBank/DDBJ whole genome shotgun (WGS) entry which is preliminary data.</text>
</comment>
<organism evidence="1 2">
    <name type="scientific">Vararia minispora EC-137</name>
    <dbReference type="NCBI Taxonomy" id="1314806"/>
    <lineage>
        <taxon>Eukaryota</taxon>
        <taxon>Fungi</taxon>
        <taxon>Dikarya</taxon>
        <taxon>Basidiomycota</taxon>
        <taxon>Agaricomycotina</taxon>
        <taxon>Agaricomycetes</taxon>
        <taxon>Russulales</taxon>
        <taxon>Lachnocladiaceae</taxon>
        <taxon>Vararia</taxon>
    </lineage>
</organism>
<dbReference type="EMBL" id="MU273635">
    <property type="protein sequence ID" value="KAI0030182.1"/>
    <property type="molecule type" value="Genomic_DNA"/>
</dbReference>
<gene>
    <name evidence="1" type="ORF">K488DRAFT_72383</name>
</gene>
<accession>A0ACB8QEV0</accession>
<dbReference type="Proteomes" id="UP000814128">
    <property type="component" value="Unassembled WGS sequence"/>
</dbReference>
<reference evidence="1" key="1">
    <citation type="submission" date="2021-02" db="EMBL/GenBank/DDBJ databases">
        <authorList>
            <consortium name="DOE Joint Genome Institute"/>
            <person name="Ahrendt S."/>
            <person name="Looney B.P."/>
            <person name="Miyauchi S."/>
            <person name="Morin E."/>
            <person name="Drula E."/>
            <person name="Courty P.E."/>
            <person name="Chicoki N."/>
            <person name="Fauchery L."/>
            <person name="Kohler A."/>
            <person name="Kuo A."/>
            <person name="Labutti K."/>
            <person name="Pangilinan J."/>
            <person name="Lipzen A."/>
            <person name="Riley R."/>
            <person name="Andreopoulos W."/>
            <person name="He G."/>
            <person name="Johnson J."/>
            <person name="Barry K.W."/>
            <person name="Grigoriev I.V."/>
            <person name="Nagy L."/>
            <person name="Hibbett D."/>
            <person name="Henrissat B."/>
            <person name="Matheny P.B."/>
            <person name="Labbe J."/>
            <person name="Martin F."/>
        </authorList>
    </citation>
    <scope>NUCLEOTIDE SEQUENCE</scope>
    <source>
        <strain evidence="1">EC-137</strain>
    </source>
</reference>
<reference evidence="1" key="2">
    <citation type="journal article" date="2022" name="New Phytol.">
        <title>Evolutionary transition to the ectomycorrhizal habit in the genomes of a hyperdiverse lineage of mushroom-forming fungi.</title>
        <authorList>
            <person name="Looney B."/>
            <person name="Miyauchi S."/>
            <person name="Morin E."/>
            <person name="Drula E."/>
            <person name="Courty P.E."/>
            <person name="Kohler A."/>
            <person name="Kuo A."/>
            <person name="LaButti K."/>
            <person name="Pangilinan J."/>
            <person name="Lipzen A."/>
            <person name="Riley R."/>
            <person name="Andreopoulos W."/>
            <person name="He G."/>
            <person name="Johnson J."/>
            <person name="Nolan M."/>
            <person name="Tritt A."/>
            <person name="Barry K.W."/>
            <person name="Grigoriev I.V."/>
            <person name="Nagy L.G."/>
            <person name="Hibbett D."/>
            <person name="Henrissat B."/>
            <person name="Matheny P.B."/>
            <person name="Labbe J."/>
            <person name="Martin F.M."/>
        </authorList>
    </citation>
    <scope>NUCLEOTIDE SEQUENCE</scope>
    <source>
        <strain evidence="1">EC-137</strain>
    </source>
</reference>
<proteinExistence type="predicted"/>
<evidence type="ECO:0000313" key="1">
    <source>
        <dbReference type="EMBL" id="KAI0030182.1"/>
    </source>
</evidence>
<keyword evidence="2" id="KW-1185">Reference proteome</keyword>
<sequence length="383" mass="41425">MPSDPRMDPNPPPSLKRKDRDSPPPPSQPSSSSTSLPSFRSLYLPPPPHQQSYPDERYYHPAHQPPPPSTASHPPAGPGPSGVTATAHRFVPHPESLGAPDPYGGQAGDSDQDGDGDQSGRPKQKRRRQALSCTECKRRKIKCDRAHPCGPCSRRGDQLKCQWHVIEPVDKYVSRAEYDELKARFDRLETLVGRMQVVISGASPGYGPPSAPDPRTAFPPAPFPSQPGSLQRRTEPGPSYTAPEPYRASPPSPVARPAYASSSYMHRQPPPHPPSPPAPLPAAESVGRSPSGPSSTAKPSPLSLSAITAPYNVSPHSKNYQAQTFTTLGERLRPLVVPQGPAAHTSPNHHPPPSPPARRLPQNIRRALPPNSIRHRAARALRV</sequence>
<name>A0ACB8QEV0_9AGAM</name>